<dbReference type="AlphaFoldDB" id="A0A9D4RQE7"/>
<evidence type="ECO:0000313" key="2">
    <source>
        <dbReference type="Proteomes" id="UP000828390"/>
    </source>
</evidence>
<dbReference type="Proteomes" id="UP000828390">
    <property type="component" value="Unassembled WGS sequence"/>
</dbReference>
<accession>A0A9D4RQE7</accession>
<name>A0A9D4RQE7_DREPO</name>
<reference evidence="1" key="2">
    <citation type="submission" date="2020-11" db="EMBL/GenBank/DDBJ databases">
        <authorList>
            <person name="McCartney M.A."/>
            <person name="Auch B."/>
            <person name="Kono T."/>
            <person name="Mallez S."/>
            <person name="Becker A."/>
            <person name="Gohl D.M."/>
            <person name="Silverstein K.A.T."/>
            <person name="Koren S."/>
            <person name="Bechman K.B."/>
            <person name="Herman A."/>
            <person name="Abrahante J.E."/>
            <person name="Garbe J."/>
        </authorList>
    </citation>
    <scope>NUCLEOTIDE SEQUENCE</scope>
    <source>
        <strain evidence="1">Duluth1</strain>
        <tissue evidence="1">Whole animal</tissue>
    </source>
</reference>
<keyword evidence="2" id="KW-1185">Reference proteome</keyword>
<proteinExistence type="predicted"/>
<protein>
    <submittedName>
        <fullName evidence="1">Uncharacterized protein</fullName>
    </submittedName>
</protein>
<comment type="caution">
    <text evidence="1">The sequence shown here is derived from an EMBL/GenBank/DDBJ whole genome shotgun (WGS) entry which is preliminary data.</text>
</comment>
<dbReference type="EMBL" id="JAIWYP010000002">
    <property type="protein sequence ID" value="KAH3874875.1"/>
    <property type="molecule type" value="Genomic_DNA"/>
</dbReference>
<evidence type="ECO:0000313" key="1">
    <source>
        <dbReference type="EMBL" id="KAH3874875.1"/>
    </source>
</evidence>
<reference evidence="1" key="1">
    <citation type="journal article" date="2019" name="bioRxiv">
        <title>The Genome of the Zebra Mussel, Dreissena polymorpha: A Resource for Invasive Species Research.</title>
        <authorList>
            <person name="McCartney M.A."/>
            <person name="Auch B."/>
            <person name="Kono T."/>
            <person name="Mallez S."/>
            <person name="Zhang Y."/>
            <person name="Obille A."/>
            <person name="Becker A."/>
            <person name="Abrahante J.E."/>
            <person name="Garbe J."/>
            <person name="Badalamenti J.P."/>
            <person name="Herman A."/>
            <person name="Mangelson H."/>
            <person name="Liachko I."/>
            <person name="Sullivan S."/>
            <person name="Sone E.D."/>
            <person name="Koren S."/>
            <person name="Silverstein K.A.T."/>
            <person name="Beckman K.B."/>
            <person name="Gohl D.M."/>
        </authorList>
    </citation>
    <scope>NUCLEOTIDE SEQUENCE</scope>
    <source>
        <strain evidence="1">Duluth1</strain>
        <tissue evidence="1">Whole animal</tissue>
    </source>
</reference>
<gene>
    <name evidence="1" type="ORF">DPMN_038130</name>
</gene>
<organism evidence="1 2">
    <name type="scientific">Dreissena polymorpha</name>
    <name type="common">Zebra mussel</name>
    <name type="synonym">Mytilus polymorpha</name>
    <dbReference type="NCBI Taxonomy" id="45954"/>
    <lineage>
        <taxon>Eukaryota</taxon>
        <taxon>Metazoa</taxon>
        <taxon>Spiralia</taxon>
        <taxon>Lophotrochozoa</taxon>
        <taxon>Mollusca</taxon>
        <taxon>Bivalvia</taxon>
        <taxon>Autobranchia</taxon>
        <taxon>Heteroconchia</taxon>
        <taxon>Euheterodonta</taxon>
        <taxon>Imparidentia</taxon>
        <taxon>Neoheterodontei</taxon>
        <taxon>Myida</taxon>
        <taxon>Dreissenoidea</taxon>
        <taxon>Dreissenidae</taxon>
        <taxon>Dreissena</taxon>
    </lineage>
</organism>
<sequence>MNALRKKRPTIDVFRHTTPRQCTCAQSPVNGTLERCNRVSAPQSSSLQPGFGPYGLPRLPGSEITGARYSLCR</sequence>